<dbReference type="EMBL" id="BAABDO010000002">
    <property type="protein sequence ID" value="GAA4127860.1"/>
    <property type="molecule type" value="Genomic_DNA"/>
</dbReference>
<protein>
    <submittedName>
        <fullName evidence="4">PQQ-dependent sugar dehydrogenase</fullName>
    </submittedName>
</protein>
<dbReference type="SUPFAM" id="SSF50952">
    <property type="entry name" value="Soluble quinoprotein glucose dehydrogenase"/>
    <property type="match status" value="1"/>
</dbReference>
<sequence>MGLRTAHRFAAAAAAALLLASACSSGSAGGGRGAASTPPPLPASPGGASGRQAAGGLGEPRELAGNLRVPWAIAFLPGGDALVTERDTARLLRVTPQGRVGEIGRVPGVEPGGEGGLLGVAVSPSFARDRLVYLYFTAASDNRVVRFRLDGALRDARPIVTGIPKGANHNGGRLAFGPDGMLYVSTGEVYRGELAQDRDSLGGKILRVTADGRPAPGNPFGTRVWTLGHRNVQGMAWDDQGRMYATEFGQDRFDEINRIEKGRNYGWPEVEGRGGRSGFTDPLLTWSTAEASPSGLAYAGGSLWAAGLRGRRLWQVPLDGGRAGRPVAHLEDRYGRLRAVVRAPDGALWVTTSNHDGRGSPRSGDDRILVIPVR</sequence>
<feature type="chain" id="PRO_5046729961" evidence="2">
    <location>
        <begin position="29"/>
        <end position="374"/>
    </location>
</feature>
<proteinExistence type="predicted"/>
<evidence type="ECO:0000259" key="3">
    <source>
        <dbReference type="Pfam" id="PF07995"/>
    </source>
</evidence>
<feature type="signal peptide" evidence="2">
    <location>
        <begin position="1"/>
        <end position="28"/>
    </location>
</feature>
<feature type="domain" description="Glucose/Sorbosone dehydrogenase" evidence="3">
    <location>
        <begin position="68"/>
        <end position="358"/>
    </location>
</feature>
<reference evidence="5" key="1">
    <citation type="journal article" date="2019" name="Int. J. Syst. Evol. Microbiol.">
        <title>The Global Catalogue of Microorganisms (GCM) 10K type strain sequencing project: providing services to taxonomists for standard genome sequencing and annotation.</title>
        <authorList>
            <consortium name="The Broad Institute Genomics Platform"/>
            <consortium name="The Broad Institute Genome Sequencing Center for Infectious Disease"/>
            <person name="Wu L."/>
            <person name="Ma J."/>
        </authorList>
    </citation>
    <scope>NUCLEOTIDE SEQUENCE [LARGE SCALE GENOMIC DNA]</scope>
    <source>
        <strain evidence="5">JCM 17316</strain>
    </source>
</reference>
<keyword evidence="5" id="KW-1185">Reference proteome</keyword>
<organism evidence="4 5">
    <name type="scientific">Actinomadura keratinilytica</name>
    <dbReference type="NCBI Taxonomy" id="547461"/>
    <lineage>
        <taxon>Bacteria</taxon>
        <taxon>Bacillati</taxon>
        <taxon>Actinomycetota</taxon>
        <taxon>Actinomycetes</taxon>
        <taxon>Streptosporangiales</taxon>
        <taxon>Thermomonosporaceae</taxon>
        <taxon>Actinomadura</taxon>
    </lineage>
</organism>
<dbReference type="Proteomes" id="UP001500266">
    <property type="component" value="Unassembled WGS sequence"/>
</dbReference>
<dbReference type="InterPro" id="IPR012938">
    <property type="entry name" value="Glc/Sorbosone_DH"/>
</dbReference>
<evidence type="ECO:0000313" key="5">
    <source>
        <dbReference type="Proteomes" id="UP001500266"/>
    </source>
</evidence>
<dbReference type="PROSITE" id="PS51257">
    <property type="entry name" value="PROKAR_LIPOPROTEIN"/>
    <property type="match status" value="1"/>
</dbReference>
<comment type="caution">
    <text evidence="4">The sequence shown here is derived from an EMBL/GenBank/DDBJ whole genome shotgun (WGS) entry which is preliminary data.</text>
</comment>
<dbReference type="InterPro" id="IPR011042">
    <property type="entry name" value="6-blade_b-propeller_TolB-like"/>
</dbReference>
<dbReference type="InterPro" id="IPR011041">
    <property type="entry name" value="Quinoprot_gluc/sorb_DH_b-prop"/>
</dbReference>
<evidence type="ECO:0000256" key="2">
    <source>
        <dbReference type="SAM" id="SignalP"/>
    </source>
</evidence>
<feature type="compositionally biased region" description="Gly residues" evidence="1">
    <location>
        <begin position="47"/>
        <end position="58"/>
    </location>
</feature>
<dbReference type="Pfam" id="PF07995">
    <property type="entry name" value="GSDH"/>
    <property type="match status" value="1"/>
</dbReference>
<feature type="region of interest" description="Disordered" evidence="1">
    <location>
        <begin position="28"/>
        <end position="59"/>
    </location>
</feature>
<dbReference type="PANTHER" id="PTHR19328">
    <property type="entry name" value="HEDGEHOG-INTERACTING PROTEIN"/>
    <property type="match status" value="1"/>
</dbReference>
<evidence type="ECO:0000256" key="1">
    <source>
        <dbReference type="SAM" id="MobiDB-lite"/>
    </source>
</evidence>
<dbReference type="PANTHER" id="PTHR19328:SF13">
    <property type="entry name" value="HIPL1 PROTEIN"/>
    <property type="match status" value="1"/>
</dbReference>
<evidence type="ECO:0000313" key="4">
    <source>
        <dbReference type="EMBL" id="GAA4127860.1"/>
    </source>
</evidence>
<accession>A0ABP7XZ09</accession>
<gene>
    <name evidence="4" type="ORF">GCM10022416_03020</name>
</gene>
<keyword evidence="2" id="KW-0732">Signal</keyword>
<dbReference type="RefSeq" id="WP_345016571.1">
    <property type="nucleotide sequence ID" value="NZ_BAABDO010000002.1"/>
</dbReference>
<name>A0ABP7XZ09_9ACTN</name>
<dbReference type="Gene3D" id="2.120.10.30">
    <property type="entry name" value="TolB, C-terminal domain"/>
    <property type="match status" value="1"/>
</dbReference>